<dbReference type="Pfam" id="PF04987">
    <property type="entry name" value="PigN"/>
    <property type="match status" value="1"/>
</dbReference>
<feature type="transmembrane region" description="Helical" evidence="7">
    <location>
        <begin position="729"/>
        <end position="753"/>
    </location>
</feature>
<comment type="similarity">
    <text evidence="3 7">Belongs to the PIGG/PIGN/PIGO family. PIGN subfamily.</text>
</comment>
<evidence type="ECO:0000256" key="1">
    <source>
        <dbReference type="ARBA" id="ARBA00004477"/>
    </source>
</evidence>
<protein>
    <recommendedName>
        <fullName evidence="4 7">GPI ethanolamine phosphate transferase 1</fullName>
        <ecNumber evidence="7">2.-.-.-</ecNumber>
    </recommendedName>
</protein>
<feature type="transmembrane region" description="Helical" evidence="7">
    <location>
        <begin position="514"/>
        <end position="542"/>
    </location>
</feature>
<evidence type="ECO:0000313" key="9">
    <source>
        <dbReference type="EnsemblMetazoa" id="XP_014249529.2"/>
    </source>
</evidence>
<evidence type="ECO:0000256" key="4">
    <source>
        <dbReference type="ARBA" id="ARBA00020831"/>
    </source>
</evidence>
<feature type="transmembrane region" description="Helical" evidence="7">
    <location>
        <begin position="477"/>
        <end position="502"/>
    </location>
</feature>
<reference evidence="9" key="1">
    <citation type="submission" date="2022-01" db="UniProtKB">
        <authorList>
            <consortium name="EnsemblMetazoa"/>
        </authorList>
    </citation>
    <scope>IDENTIFICATION</scope>
</reference>
<feature type="transmembrane region" description="Helical" evidence="7">
    <location>
        <begin position="562"/>
        <end position="580"/>
    </location>
</feature>
<feature type="transmembrane region" description="Helical" evidence="7">
    <location>
        <begin position="636"/>
        <end position="655"/>
    </location>
</feature>
<dbReference type="Proteomes" id="UP000494040">
    <property type="component" value="Unassembled WGS sequence"/>
</dbReference>
<feature type="domain" description="GPI ethanolamine phosphate transferase 1 C-terminal" evidence="8">
    <location>
        <begin position="372"/>
        <end position="824"/>
    </location>
</feature>
<dbReference type="EC" id="2.-.-.-" evidence="7"/>
<dbReference type="PANTHER" id="PTHR12250">
    <property type="entry name" value="PHOSPHATIDYLINOSITOL GLYCAN, CLASS N"/>
    <property type="match status" value="1"/>
</dbReference>
<evidence type="ECO:0000256" key="6">
    <source>
        <dbReference type="ARBA" id="ARBA00022824"/>
    </source>
</evidence>
<comment type="subcellular location">
    <subcellularLocation>
        <location evidence="1 7">Endoplasmic reticulum membrane</location>
        <topology evidence="1 7">Multi-pass membrane protein</topology>
    </subcellularLocation>
</comment>
<dbReference type="InterPro" id="IPR017850">
    <property type="entry name" value="Alkaline_phosphatase_core_sf"/>
</dbReference>
<dbReference type="KEGG" id="clec:106666687"/>
<evidence type="ECO:0000256" key="2">
    <source>
        <dbReference type="ARBA" id="ARBA00004687"/>
    </source>
</evidence>
<dbReference type="UniPathway" id="UPA00196"/>
<dbReference type="GO" id="GO:0006506">
    <property type="term" value="P:GPI anchor biosynthetic process"/>
    <property type="evidence" value="ECO:0007669"/>
    <property type="project" value="UniProtKB-UniPathway"/>
</dbReference>
<accession>A0A8I6RTR2</accession>
<comment type="function">
    <text evidence="7">Ethanolamine phosphate transferase involved in glycosylphosphatidylinositol-anchor biosynthesis. Transfers ethanolamine phosphate to the first alpha-1,4-linked mannose of the glycosylphosphatidylinositol precursor of GPI-anchor.</text>
</comment>
<evidence type="ECO:0000256" key="7">
    <source>
        <dbReference type="RuleBase" id="RU367138"/>
    </source>
</evidence>
<feature type="transmembrane region" description="Helical" evidence="7">
    <location>
        <begin position="382"/>
        <end position="404"/>
    </location>
</feature>
<keyword evidence="7" id="KW-1133">Transmembrane helix</keyword>
<dbReference type="RefSeq" id="XP_014249529.2">
    <property type="nucleotide sequence ID" value="XM_014394043.2"/>
</dbReference>
<dbReference type="InterPro" id="IPR007070">
    <property type="entry name" value="GPI_EtnP_transferase_1"/>
</dbReference>
<dbReference type="AlphaFoldDB" id="A0A8I6RTR2"/>
<evidence type="ECO:0000256" key="5">
    <source>
        <dbReference type="ARBA" id="ARBA00022502"/>
    </source>
</evidence>
<feature type="transmembrane region" description="Helical" evidence="7">
    <location>
        <begin position="835"/>
        <end position="863"/>
    </location>
</feature>
<keyword evidence="10" id="KW-1185">Reference proteome</keyword>
<keyword evidence="6 7" id="KW-0256">Endoplasmic reticulum</keyword>
<dbReference type="PANTHER" id="PTHR12250:SF0">
    <property type="entry name" value="GPI ETHANOLAMINE PHOSPHATE TRANSFERASE 1"/>
    <property type="match status" value="1"/>
</dbReference>
<feature type="transmembrane region" description="Helical" evidence="7">
    <location>
        <begin position="587"/>
        <end position="604"/>
    </location>
</feature>
<dbReference type="SUPFAM" id="SSF53649">
    <property type="entry name" value="Alkaline phosphatase-like"/>
    <property type="match status" value="1"/>
</dbReference>
<feature type="transmembrane region" description="Helical" evidence="7">
    <location>
        <begin position="661"/>
        <end position="681"/>
    </location>
</feature>
<dbReference type="EnsemblMetazoa" id="XM_014394043.2">
    <property type="protein sequence ID" value="XP_014249529.2"/>
    <property type="gene ID" value="LOC106666687"/>
</dbReference>
<dbReference type="InterPro" id="IPR017852">
    <property type="entry name" value="GPI_EtnP_transferase_1_C"/>
</dbReference>
<keyword evidence="5 7" id="KW-0337">GPI-anchor biosynthesis</keyword>
<keyword evidence="7" id="KW-0808">Transferase</keyword>
<feature type="transmembrane region" description="Helical" evidence="7">
    <location>
        <begin position="449"/>
        <end position="471"/>
    </location>
</feature>
<evidence type="ECO:0000259" key="8">
    <source>
        <dbReference type="Pfam" id="PF04987"/>
    </source>
</evidence>
<keyword evidence="7" id="KW-0472">Membrane</keyword>
<evidence type="ECO:0000256" key="3">
    <source>
        <dbReference type="ARBA" id="ARBA00008400"/>
    </source>
</evidence>
<name>A0A8I6RTR2_CIMLE</name>
<dbReference type="GO" id="GO:0051377">
    <property type="term" value="F:mannose-ethanolamine phosphotransferase activity"/>
    <property type="evidence" value="ECO:0007669"/>
    <property type="project" value="UniProtKB-UniRule"/>
</dbReference>
<dbReference type="GO" id="GO:0005789">
    <property type="term" value="C:endoplasmic reticulum membrane"/>
    <property type="evidence" value="ECO:0007669"/>
    <property type="project" value="UniProtKB-SubCell"/>
</dbReference>
<proteinExistence type="inferred from homology"/>
<dbReference type="OrthoDB" id="2748310at2759"/>
<keyword evidence="7" id="KW-0812">Transmembrane</keyword>
<organism evidence="9 10">
    <name type="scientific">Cimex lectularius</name>
    <name type="common">Bed bug</name>
    <name type="synonym">Acanthia lectularia</name>
    <dbReference type="NCBI Taxonomy" id="79782"/>
    <lineage>
        <taxon>Eukaryota</taxon>
        <taxon>Metazoa</taxon>
        <taxon>Ecdysozoa</taxon>
        <taxon>Arthropoda</taxon>
        <taxon>Hexapoda</taxon>
        <taxon>Insecta</taxon>
        <taxon>Pterygota</taxon>
        <taxon>Neoptera</taxon>
        <taxon>Paraneoptera</taxon>
        <taxon>Hemiptera</taxon>
        <taxon>Heteroptera</taxon>
        <taxon>Panheteroptera</taxon>
        <taxon>Cimicomorpha</taxon>
        <taxon>Cimicidae</taxon>
        <taxon>Cimex</taxon>
    </lineage>
</organism>
<comment type="pathway">
    <text evidence="2 7">Glycolipid biosynthesis; glycosylphosphatidylinositol-anchor biosynthesis.</text>
</comment>
<dbReference type="GeneID" id="106666687"/>
<feature type="transmembrane region" description="Helical" evidence="7">
    <location>
        <begin position="773"/>
        <end position="792"/>
    </location>
</feature>
<feature type="transmembrane region" description="Helical" evidence="7">
    <location>
        <begin position="804"/>
        <end position="823"/>
    </location>
</feature>
<dbReference type="Gene3D" id="3.40.720.10">
    <property type="entry name" value="Alkaline Phosphatase, subunit A"/>
    <property type="match status" value="1"/>
</dbReference>
<feature type="transmembrane region" description="Helical" evidence="7">
    <location>
        <begin position="610"/>
        <end position="629"/>
    </location>
</feature>
<evidence type="ECO:0000313" key="10">
    <source>
        <dbReference type="Proteomes" id="UP000494040"/>
    </source>
</evidence>
<sequence>MIFWFALIVHSVLFYSVVDIYFRGMYDSVMEPHTCKYNVSSLSKRVVLIFGDHMGADTFYKESVNLSNSFARWIMKNGVWGVSHISHPNNSKAKFQSLVTGTNYDGAGFWANLNLPPRFKESVLDHVNKVVYIGDREKDFKRPSSKNWTTVRLNETSFDLLKNPNYNLSEDKVLFLVDTASYCEYVNPHYLVHYTDWAISHTYWSLKDAFNDSATTYIITSLGVDNTSLTETPFLAFGAGIRKQTSDASVKNSSEAWNTNGLPRIDVNQTDLAVLISTLLGVPIPSRSNGILHQTLLDTKGRNAVLCNQEQLGALLESESRAIKRGLITLFPLEPVKPNLTRLFEEQKSVAEGNLTHATDVFLKITSFYLNSLSFYRNYFCWTLKTVLVSTFIVWSLLLLCNILSAVNPLVTKRVEQESAALGKNLSISTVWSKMTLNRKFCNRNYTMLGIFWDVSAILKACLITIFVYFQNWPLHFLVYLLMFDAIWWKVCKSLSIVLVIFKERANYVEVGKWIGISVLGALVMVLNIQYLRSVGFMIMIMTITPYRDRNSCNTPSYIQTPWFLSSLVMILVIALNDFIMWNIPKLSVISWITFIAVYLYFKQPTIRDSLWTFSMLFALAIVSVNPLIEYKHTNYTNQVISWILVSTVPFFPIMASQEGIYRIFHICFALACPALIMTYYQESMGLLGFSVHLLCWYAIELLNEGVPPTAAIEPQQTSSYMTSKDIRFGFLLVVYAWIGIFLSGMMHPHNFFNLKFLKSFDNDISLSESIGLNLYKISIPCIILHSVFQTISKVFGLRIFSQIEVYLFLNTLAGLFFFLQVGNDHETPEADQNLFMHIAAQILSILMVVVYPIASLLTTLNFSVKKIKSYARTIVMKVGLK</sequence>